<sequence>MIKRMSASITHPARHIERINTWIISTRTSGCFSRIISSLPRQLEAFLRRPGGITRAVAD</sequence>
<protein>
    <submittedName>
        <fullName evidence="1">Uncharacterized protein</fullName>
    </submittedName>
</protein>
<evidence type="ECO:0000313" key="1">
    <source>
        <dbReference type="EMBL" id="MPC92503.1"/>
    </source>
</evidence>
<gene>
    <name evidence="1" type="ORF">E2C01_087595</name>
</gene>
<proteinExistence type="predicted"/>
<dbReference type="EMBL" id="VSRR010091489">
    <property type="protein sequence ID" value="MPC92503.1"/>
    <property type="molecule type" value="Genomic_DNA"/>
</dbReference>
<comment type="caution">
    <text evidence="1">The sequence shown here is derived from an EMBL/GenBank/DDBJ whole genome shotgun (WGS) entry which is preliminary data.</text>
</comment>
<keyword evidence="2" id="KW-1185">Reference proteome</keyword>
<organism evidence="1 2">
    <name type="scientific">Portunus trituberculatus</name>
    <name type="common">Swimming crab</name>
    <name type="synonym">Neptunus trituberculatus</name>
    <dbReference type="NCBI Taxonomy" id="210409"/>
    <lineage>
        <taxon>Eukaryota</taxon>
        <taxon>Metazoa</taxon>
        <taxon>Ecdysozoa</taxon>
        <taxon>Arthropoda</taxon>
        <taxon>Crustacea</taxon>
        <taxon>Multicrustacea</taxon>
        <taxon>Malacostraca</taxon>
        <taxon>Eumalacostraca</taxon>
        <taxon>Eucarida</taxon>
        <taxon>Decapoda</taxon>
        <taxon>Pleocyemata</taxon>
        <taxon>Brachyura</taxon>
        <taxon>Eubrachyura</taxon>
        <taxon>Portunoidea</taxon>
        <taxon>Portunidae</taxon>
        <taxon>Portuninae</taxon>
        <taxon>Portunus</taxon>
    </lineage>
</organism>
<dbReference type="Proteomes" id="UP000324222">
    <property type="component" value="Unassembled WGS sequence"/>
</dbReference>
<accession>A0A5B7JDS8</accession>
<evidence type="ECO:0000313" key="2">
    <source>
        <dbReference type="Proteomes" id="UP000324222"/>
    </source>
</evidence>
<name>A0A5B7JDS8_PORTR</name>
<dbReference type="AlphaFoldDB" id="A0A5B7JDS8"/>
<reference evidence="1 2" key="1">
    <citation type="submission" date="2019-05" db="EMBL/GenBank/DDBJ databases">
        <title>Another draft genome of Portunus trituberculatus and its Hox gene families provides insights of decapod evolution.</title>
        <authorList>
            <person name="Jeong J.-H."/>
            <person name="Song I."/>
            <person name="Kim S."/>
            <person name="Choi T."/>
            <person name="Kim D."/>
            <person name="Ryu S."/>
            <person name="Kim W."/>
        </authorList>
    </citation>
    <scope>NUCLEOTIDE SEQUENCE [LARGE SCALE GENOMIC DNA]</scope>
    <source>
        <tissue evidence="1">Muscle</tissue>
    </source>
</reference>